<dbReference type="AlphaFoldDB" id="A9IT98"/>
<keyword evidence="2" id="KW-1185">Reference proteome</keyword>
<dbReference type="EMBL" id="AM260525">
    <property type="protein sequence ID" value="CAK01400.1"/>
    <property type="molecule type" value="Genomic_DNA"/>
</dbReference>
<evidence type="ECO:0000313" key="2">
    <source>
        <dbReference type="Proteomes" id="UP000001592"/>
    </source>
</evidence>
<accession>A9IT98</accession>
<gene>
    <name evidence="1" type="ordered locus">BT_1005</name>
</gene>
<dbReference type="Gene3D" id="2.160.10.10">
    <property type="entry name" value="Hexapeptide repeat proteins"/>
    <property type="match status" value="1"/>
</dbReference>
<dbReference type="RefSeq" id="WP_012231621.1">
    <property type="nucleotide sequence ID" value="NC_010161.1"/>
</dbReference>
<dbReference type="SUPFAM" id="SSF51161">
    <property type="entry name" value="Trimeric LpxA-like enzymes"/>
    <property type="match status" value="1"/>
</dbReference>
<dbReference type="Pfam" id="PF18836">
    <property type="entry name" value="B_solenoid_ydck"/>
    <property type="match status" value="1"/>
</dbReference>
<dbReference type="HOGENOM" id="CLU_063479_4_0_5"/>
<organism evidence="1 2">
    <name type="scientific">Bartonella tribocorum (strain DSM 28219 / CCUG 45778 / CIP 105476 / IBS 506)</name>
    <dbReference type="NCBI Taxonomy" id="382640"/>
    <lineage>
        <taxon>Bacteria</taxon>
        <taxon>Pseudomonadati</taxon>
        <taxon>Pseudomonadota</taxon>
        <taxon>Alphaproteobacteria</taxon>
        <taxon>Hyphomicrobiales</taxon>
        <taxon>Bartonellaceae</taxon>
        <taxon>Bartonella</taxon>
    </lineage>
</organism>
<proteinExistence type="predicted"/>
<sequence length="243" mass="26937">MKNISKITPVNKKKTSKKYEFTGEMDFVTGLILYRIRALRDFGDVKAGDLGGYIENESNLSHKGNCWVYDKARVFQNARVSGNAKVKSFFVDVCGNARIYGNAIFEGMLLKDNAKLYGNAHVSNAVVIEGNAKIYDNARVTNHAHICDDAVICDDAHVGGNAKISGAAHICDGSRVFDDAVVCGALISGDSYVHSAASLTADDHIWDEAYPEFGSEDDYYRHEYYADCEWYYDDDSEYENDAA</sequence>
<evidence type="ECO:0000313" key="1">
    <source>
        <dbReference type="EMBL" id="CAK01400.1"/>
    </source>
</evidence>
<name>A9IT98_BART1</name>
<dbReference type="Proteomes" id="UP000001592">
    <property type="component" value="Chromosome"/>
</dbReference>
<protein>
    <submittedName>
        <fullName evidence="1">Phage-related protein</fullName>
    </submittedName>
</protein>
<dbReference type="InterPro" id="IPR011004">
    <property type="entry name" value="Trimer_LpxA-like_sf"/>
</dbReference>
<dbReference type="InterPro" id="IPR040831">
    <property type="entry name" value="B_solenoid_ydck_rpt"/>
</dbReference>
<reference evidence="1 2" key="1">
    <citation type="journal article" date="2007" name="Nat. Genet.">
        <title>Genomic analysis of Bartonella identifies type IV secretion systems as host adaptability factors.</title>
        <authorList>
            <person name="Saenz H.L."/>
            <person name="Engel P."/>
            <person name="Stoeckli M.C."/>
            <person name="Lanz C."/>
            <person name="Raddatz G."/>
            <person name="Vayssier-Taussat M."/>
            <person name="Birtles R."/>
            <person name="Schuster S.C."/>
            <person name="Dehio C."/>
        </authorList>
    </citation>
    <scope>NUCLEOTIDE SEQUENCE [LARGE SCALE GENOMIC DNA]</scope>
    <source>
        <strain evidence="2">DSM 28219 / CCUG 45778 / CIP 105476 / IBS 506</strain>
    </source>
</reference>
<dbReference type="KEGG" id="btr:BT_1005"/>
<dbReference type="eggNOG" id="COG1044">
    <property type="taxonomic scope" value="Bacteria"/>
</dbReference>